<accession>A0A3N4P4R9</accession>
<sequence length="383" mass="44111">MLLSRKEIVELTKVSYSNCISIFIPTHRAGKKVLQDEDKLYLKMQLKIIKNKLSHNGMHISTINKMLAPVQELIDNGSFWREQSDGLAIFVADGFFKKYCLPIHFKEFNYVSNSFYIKPLTPILVGDGEFYLLLLEFDNVKLYECTHHSFTEIIIDDLIPNKQERHGYNYQEKELQFRTQQGGSNQVMYHGQETTSGKKKNETNKYLKAINDGLKPLLNKKNIPLLIASQDYLFDIYKDINTYNTLHHQNIKINLNNSDIYETHELAWKEMASIFDQPRKDKIAEFLEAQGSGKTAIGITEILNAAFLGKIDTLFCLNDSDITGNYKEKNNTLIVTETQENNTTISLMNLAVTKTFLNDGTVYLLEKDEMPNANSKINALFRY</sequence>
<comment type="caution">
    <text evidence="1">The sequence shown here is derived from an EMBL/GenBank/DDBJ whole genome shotgun (WGS) entry which is preliminary data.</text>
</comment>
<evidence type="ECO:0000313" key="1">
    <source>
        <dbReference type="EMBL" id="RPD98739.1"/>
    </source>
</evidence>
<dbReference type="Pfam" id="PF18849">
    <property type="entry name" value="baeRF_family7"/>
    <property type="match status" value="1"/>
</dbReference>
<evidence type="ECO:0000313" key="2">
    <source>
        <dbReference type="Proteomes" id="UP000270856"/>
    </source>
</evidence>
<dbReference type="EMBL" id="RPFJ01000006">
    <property type="protein sequence ID" value="RPD98739.1"/>
    <property type="molecule type" value="Genomic_DNA"/>
</dbReference>
<keyword evidence="2" id="KW-1185">Reference proteome</keyword>
<organism evidence="1 2">
    <name type="scientific">Aureibaculum marinum</name>
    <dbReference type="NCBI Taxonomy" id="2487930"/>
    <lineage>
        <taxon>Bacteria</taxon>
        <taxon>Pseudomonadati</taxon>
        <taxon>Bacteroidota</taxon>
        <taxon>Flavobacteriia</taxon>
        <taxon>Flavobacteriales</taxon>
        <taxon>Flavobacteriaceae</taxon>
        <taxon>Aureibaculum</taxon>
    </lineage>
</organism>
<gene>
    <name evidence="1" type="ORF">EGM88_05995</name>
</gene>
<dbReference type="AlphaFoldDB" id="A0A3N4P4R9"/>
<name>A0A3N4P4R9_9FLAO</name>
<reference evidence="1 2" key="1">
    <citation type="submission" date="2018-11" db="EMBL/GenBank/DDBJ databases">
        <title>Aureibaculum marinum gen. nov., sp. nov., a member of the family Flavobacteriaceae isolated from the Bohai Sea.</title>
        <authorList>
            <person name="Ji X."/>
        </authorList>
    </citation>
    <scope>NUCLEOTIDE SEQUENCE [LARGE SCALE GENOMIC DNA]</scope>
    <source>
        <strain evidence="1 2">BH-SD17</strain>
    </source>
</reference>
<dbReference type="InterPro" id="IPR040837">
    <property type="entry name" value="Bact_RF_family7"/>
</dbReference>
<protein>
    <submittedName>
        <fullName evidence="1">Uncharacterized protein</fullName>
    </submittedName>
</protein>
<dbReference type="Proteomes" id="UP000270856">
    <property type="component" value="Unassembled WGS sequence"/>
</dbReference>
<proteinExistence type="predicted"/>